<dbReference type="GO" id="GO:0003676">
    <property type="term" value="F:nucleic acid binding"/>
    <property type="evidence" value="ECO:0007669"/>
    <property type="project" value="InterPro"/>
</dbReference>
<dbReference type="InterPro" id="IPR035979">
    <property type="entry name" value="RBD_domain_sf"/>
</dbReference>
<dbReference type="SUPFAM" id="SSF54928">
    <property type="entry name" value="RNA-binding domain, RBD"/>
    <property type="match status" value="1"/>
</dbReference>
<proteinExistence type="predicted"/>
<reference evidence="1 2" key="1">
    <citation type="journal article" date="2023" name="Hortic Res">
        <title>Pangenome of water caltrop reveals structural variations and asymmetric subgenome divergence after allopolyploidization.</title>
        <authorList>
            <person name="Zhang X."/>
            <person name="Chen Y."/>
            <person name="Wang L."/>
            <person name="Yuan Y."/>
            <person name="Fang M."/>
            <person name="Shi L."/>
            <person name="Lu R."/>
            <person name="Comes H.P."/>
            <person name="Ma Y."/>
            <person name="Chen Y."/>
            <person name="Huang G."/>
            <person name="Zhou Y."/>
            <person name="Zheng Z."/>
            <person name="Qiu Y."/>
        </authorList>
    </citation>
    <scope>NUCLEOTIDE SEQUENCE [LARGE SCALE GENOMIC DNA]</scope>
    <source>
        <tissue evidence="1">Roots</tissue>
    </source>
</reference>
<gene>
    <name evidence="1" type="ORF">SAY87_016545</name>
</gene>
<sequence>MWQMPWWQNVMEELLFVAVDIKVHIEEGPLGLDKVMGKSKGFCLFVYKTLESAKKSLEEPYKIFEDMLHCQKAIDGPKPWKSQHSWQQKNAQTL</sequence>
<evidence type="ECO:0000313" key="1">
    <source>
        <dbReference type="EMBL" id="KAK4780439.1"/>
    </source>
</evidence>
<dbReference type="AlphaFoldDB" id="A0AAN7QUG0"/>
<accession>A0AAN7QUG0</accession>
<dbReference type="EMBL" id="JAXIOK010000001">
    <property type="protein sequence ID" value="KAK4780439.1"/>
    <property type="molecule type" value="Genomic_DNA"/>
</dbReference>
<organism evidence="1 2">
    <name type="scientific">Trapa incisa</name>
    <dbReference type="NCBI Taxonomy" id="236973"/>
    <lineage>
        <taxon>Eukaryota</taxon>
        <taxon>Viridiplantae</taxon>
        <taxon>Streptophyta</taxon>
        <taxon>Embryophyta</taxon>
        <taxon>Tracheophyta</taxon>
        <taxon>Spermatophyta</taxon>
        <taxon>Magnoliopsida</taxon>
        <taxon>eudicotyledons</taxon>
        <taxon>Gunneridae</taxon>
        <taxon>Pentapetalae</taxon>
        <taxon>rosids</taxon>
        <taxon>malvids</taxon>
        <taxon>Myrtales</taxon>
        <taxon>Lythraceae</taxon>
        <taxon>Trapa</taxon>
    </lineage>
</organism>
<protein>
    <submittedName>
        <fullName evidence="1">Uncharacterized protein</fullName>
    </submittedName>
</protein>
<name>A0AAN7QUG0_9MYRT</name>
<keyword evidence="2" id="KW-1185">Reference proteome</keyword>
<dbReference type="Proteomes" id="UP001345219">
    <property type="component" value="Chromosome 13"/>
</dbReference>
<evidence type="ECO:0000313" key="2">
    <source>
        <dbReference type="Proteomes" id="UP001345219"/>
    </source>
</evidence>
<comment type="caution">
    <text evidence="1">The sequence shown here is derived from an EMBL/GenBank/DDBJ whole genome shotgun (WGS) entry which is preliminary data.</text>
</comment>